<dbReference type="InterPro" id="IPR017438">
    <property type="entry name" value="ATP-NAD_kinase_N"/>
</dbReference>
<dbReference type="PANTHER" id="PTHR12358">
    <property type="entry name" value="SPHINGOSINE KINASE"/>
    <property type="match status" value="1"/>
</dbReference>
<dbReference type="PANTHER" id="PTHR12358:SF106">
    <property type="entry name" value="LIPID KINASE YEGS"/>
    <property type="match status" value="1"/>
</dbReference>
<dbReference type="SMART" id="SM00046">
    <property type="entry name" value="DAGKc"/>
    <property type="match status" value="1"/>
</dbReference>
<organism evidence="10 11">
    <name type="scientific">Nocardioides panacisoli</name>
    <dbReference type="NCBI Taxonomy" id="627624"/>
    <lineage>
        <taxon>Bacteria</taxon>
        <taxon>Bacillati</taxon>
        <taxon>Actinomycetota</taxon>
        <taxon>Actinomycetes</taxon>
        <taxon>Propionibacteriales</taxon>
        <taxon>Nocardioidaceae</taxon>
        <taxon>Nocardioides</taxon>
    </lineage>
</organism>
<keyword evidence="8" id="KW-1208">Phospholipid metabolism</keyword>
<dbReference type="Pfam" id="PF00781">
    <property type="entry name" value="DAGK_cat"/>
    <property type="match status" value="1"/>
</dbReference>
<name>A0ABP7IJ18_9ACTN</name>
<evidence type="ECO:0000256" key="8">
    <source>
        <dbReference type="ARBA" id="ARBA00023264"/>
    </source>
</evidence>
<evidence type="ECO:0000313" key="11">
    <source>
        <dbReference type="Proteomes" id="UP001501821"/>
    </source>
</evidence>
<proteinExistence type="inferred from homology"/>
<comment type="caution">
    <text evidence="10">The sequence shown here is derived from an EMBL/GenBank/DDBJ whole genome shotgun (WGS) entry which is preliminary data.</text>
</comment>
<keyword evidence="4" id="KW-0547">Nucleotide-binding</keyword>
<keyword evidence="6" id="KW-0067">ATP-binding</keyword>
<dbReference type="InterPro" id="IPR001206">
    <property type="entry name" value="Diacylglycerol_kinase_cat_dom"/>
</dbReference>
<evidence type="ECO:0000256" key="4">
    <source>
        <dbReference type="ARBA" id="ARBA00022741"/>
    </source>
</evidence>
<evidence type="ECO:0000256" key="6">
    <source>
        <dbReference type="ARBA" id="ARBA00022840"/>
    </source>
</evidence>
<keyword evidence="7" id="KW-0443">Lipid metabolism</keyword>
<dbReference type="InterPro" id="IPR050187">
    <property type="entry name" value="Lipid_Phosphate_FormReg"/>
</dbReference>
<evidence type="ECO:0000256" key="3">
    <source>
        <dbReference type="ARBA" id="ARBA00022679"/>
    </source>
</evidence>
<keyword evidence="7" id="KW-0594">Phospholipid biosynthesis</keyword>
<keyword evidence="11" id="KW-1185">Reference proteome</keyword>
<reference evidence="11" key="1">
    <citation type="journal article" date="2019" name="Int. J. Syst. Evol. Microbiol.">
        <title>The Global Catalogue of Microorganisms (GCM) 10K type strain sequencing project: providing services to taxonomists for standard genome sequencing and annotation.</title>
        <authorList>
            <consortium name="The Broad Institute Genomics Platform"/>
            <consortium name="The Broad Institute Genome Sequencing Center for Infectious Disease"/>
            <person name="Wu L."/>
            <person name="Ma J."/>
        </authorList>
    </citation>
    <scope>NUCLEOTIDE SEQUENCE [LARGE SCALE GENOMIC DNA]</scope>
    <source>
        <strain evidence="11">JCM 16953</strain>
    </source>
</reference>
<comment type="cofactor">
    <cofactor evidence="1">
        <name>Mg(2+)</name>
        <dbReference type="ChEBI" id="CHEBI:18420"/>
    </cofactor>
</comment>
<dbReference type="RefSeq" id="WP_344775239.1">
    <property type="nucleotide sequence ID" value="NZ_BAABAH010000006.1"/>
</dbReference>
<dbReference type="InterPro" id="IPR016064">
    <property type="entry name" value="NAD/diacylglycerol_kinase_sf"/>
</dbReference>
<comment type="similarity">
    <text evidence="2">Belongs to the diacylglycerol/lipid kinase family.</text>
</comment>
<dbReference type="GO" id="GO:0016301">
    <property type="term" value="F:kinase activity"/>
    <property type="evidence" value="ECO:0007669"/>
    <property type="project" value="UniProtKB-KW"/>
</dbReference>
<evidence type="ECO:0000256" key="1">
    <source>
        <dbReference type="ARBA" id="ARBA00001946"/>
    </source>
</evidence>
<dbReference type="Pfam" id="PF19279">
    <property type="entry name" value="YegS_C"/>
    <property type="match status" value="1"/>
</dbReference>
<protein>
    <submittedName>
        <fullName evidence="10">Diacylglycerol kinase family protein</fullName>
    </submittedName>
</protein>
<evidence type="ECO:0000313" key="10">
    <source>
        <dbReference type="EMBL" id="GAA3819705.1"/>
    </source>
</evidence>
<gene>
    <name evidence="10" type="ORF">GCM10022242_21770</name>
</gene>
<dbReference type="Gene3D" id="3.40.50.10330">
    <property type="entry name" value="Probable inorganic polyphosphate/atp-NAD kinase, domain 1"/>
    <property type="match status" value="1"/>
</dbReference>
<keyword evidence="3" id="KW-0808">Transferase</keyword>
<dbReference type="EMBL" id="BAABAH010000006">
    <property type="protein sequence ID" value="GAA3819705.1"/>
    <property type="molecule type" value="Genomic_DNA"/>
</dbReference>
<evidence type="ECO:0000256" key="7">
    <source>
        <dbReference type="ARBA" id="ARBA00023209"/>
    </source>
</evidence>
<keyword evidence="7" id="KW-0444">Lipid biosynthesis</keyword>
<keyword evidence="5 10" id="KW-0418">Kinase</keyword>
<evidence type="ECO:0000256" key="5">
    <source>
        <dbReference type="ARBA" id="ARBA00022777"/>
    </source>
</evidence>
<evidence type="ECO:0000259" key="9">
    <source>
        <dbReference type="PROSITE" id="PS50146"/>
    </source>
</evidence>
<dbReference type="PROSITE" id="PS50146">
    <property type="entry name" value="DAGK"/>
    <property type="match status" value="1"/>
</dbReference>
<accession>A0ABP7IJ18</accession>
<dbReference type="Proteomes" id="UP001501821">
    <property type="component" value="Unassembled WGS sequence"/>
</dbReference>
<dbReference type="SUPFAM" id="SSF111331">
    <property type="entry name" value="NAD kinase/diacylglycerol kinase-like"/>
    <property type="match status" value="1"/>
</dbReference>
<dbReference type="InterPro" id="IPR045540">
    <property type="entry name" value="YegS/DAGK_C"/>
</dbReference>
<evidence type="ECO:0000256" key="2">
    <source>
        <dbReference type="ARBA" id="ARBA00005983"/>
    </source>
</evidence>
<sequence>MSRSFSFLVNPLSGGGTAARVVVPLARRLREEGAEVEVTYTGSVDEVPALVAAAAAADAVLVAVGGDGMVSSVAGEVATAGGVLALVPAGRGNDFVRQLGLPHDEAAQVEMLLHGEERRIDLLAAASGGVETFVAGSVYCGVDARAGELVNKAHWLPSKLQYPVSTVRALATYRPFDLTLDVDGVRTEHRAACVVVANSGFYGKGVHIAPAAVVDDGELDVVVIEAAGRIELIRSLPKAYDGSHVDLDEVTVLRGRKVAISGAYRGGATVPVGADGEPMPALGPDAPLGVEVRPGAVRILG</sequence>
<dbReference type="Gene3D" id="2.60.200.40">
    <property type="match status" value="1"/>
</dbReference>
<feature type="domain" description="DAGKc" evidence="9">
    <location>
        <begin position="1"/>
        <end position="129"/>
    </location>
</feature>